<dbReference type="PRINTS" id="PR00463">
    <property type="entry name" value="EP450I"/>
</dbReference>
<proteinExistence type="inferred from homology"/>
<feature type="non-terminal residue" evidence="11">
    <location>
        <position position="1"/>
    </location>
</feature>
<dbReference type="EMBL" id="SZOH01001415">
    <property type="protein sequence ID" value="TKJ01044.1"/>
    <property type="molecule type" value="Genomic_DNA"/>
</dbReference>
<keyword evidence="3" id="KW-0812">Transmembrane</keyword>
<evidence type="ECO:0000256" key="6">
    <source>
        <dbReference type="ARBA" id="ARBA00023002"/>
    </source>
</evidence>
<organism evidence="11 12">
    <name type="scientific">Bacillus cereus</name>
    <dbReference type="NCBI Taxonomy" id="1396"/>
    <lineage>
        <taxon>Bacteria</taxon>
        <taxon>Bacillati</taxon>
        <taxon>Bacillota</taxon>
        <taxon>Bacilli</taxon>
        <taxon>Bacillales</taxon>
        <taxon>Bacillaceae</taxon>
        <taxon>Bacillus</taxon>
        <taxon>Bacillus cereus group</taxon>
    </lineage>
</organism>
<dbReference type="Pfam" id="PF00067">
    <property type="entry name" value="p450"/>
    <property type="match status" value="1"/>
</dbReference>
<protein>
    <submittedName>
        <fullName evidence="11">Cytochrome P450</fullName>
    </submittedName>
</protein>
<dbReference type="InterPro" id="IPR002401">
    <property type="entry name" value="Cyt_P450_E_grp-I"/>
</dbReference>
<dbReference type="InterPro" id="IPR050665">
    <property type="entry name" value="Cytochrome_P450_Monooxygen"/>
</dbReference>
<evidence type="ECO:0000256" key="9">
    <source>
        <dbReference type="PIRSR" id="PIRSR602401-1"/>
    </source>
</evidence>
<accession>A0A9X9A7T8</accession>
<sequence length="148" mass="17082">TVIGEKYPIKKGEDRISVLIPQLHRDKDAWGDNVEEFQPERFEELDKVPHHAYKPFGNGQRACIGMQFALHEATLVMGMLLQHFELIDYQNYQLDVKQTLTLKPGDFKIRILPRKQTISHPTVLAPTEDKLKNDEIKQHVQKTPSIIG</sequence>
<evidence type="ECO:0000256" key="8">
    <source>
        <dbReference type="ARBA" id="ARBA00023136"/>
    </source>
</evidence>
<keyword evidence="10" id="KW-0503">Monooxygenase</keyword>
<dbReference type="PANTHER" id="PTHR24282:SF211">
    <property type="entry name" value="CYTOCHROME P450-RELATED"/>
    <property type="match status" value="1"/>
</dbReference>
<dbReference type="InterPro" id="IPR036396">
    <property type="entry name" value="Cyt_P450_sf"/>
</dbReference>
<dbReference type="GO" id="GO:0016705">
    <property type="term" value="F:oxidoreductase activity, acting on paired donors, with incorporation or reduction of molecular oxygen"/>
    <property type="evidence" value="ECO:0007669"/>
    <property type="project" value="InterPro"/>
</dbReference>
<comment type="cofactor">
    <cofactor evidence="9">
        <name>heme</name>
        <dbReference type="ChEBI" id="CHEBI:30413"/>
    </cofactor>
</comment>
<dbReference type="GO" id="GO:0004497">
    <property type="term" value="F:monooxygenase activity"/>
    <property type="evidence" value="ECO:0007669"/>
    <property type="project" value="UniProtKB-KW"/>
</dbReference>
<evidence type="ECO:0000256" key="2">
    <source>
        <dbReference type="ARBA" id="ARBA00022617"/>
    </source>
</evidence>
<evidence type="ECO:0000256" key="3">
    <source>
        <dbReference type="ARBA" id="ARBA00022692"/>
    </source>
</evidence>
<dbReference type="GO" id="GO:0020037">
    <property type="term" value="F:heme binding"/>
    <property type="evidence" value="ECO:0007669"/>
    <property type="project" value="InterPro"/>
</dbReference>
<dbReference type="InterPro" id="IPR001128">
    <property type="entry name" value="Cyt_P450"/>
</dbReference>
<dbReference type="Gene3D" id="1.10.630.10">
    <property type="entry name" value="Cytochrome P450"/>
    <property type="match status" value="1"/>
</dbReference>
<dbReference type="PROSITE" id="PS00086">
    <property type="entry name" value="CYTOCHROME_P450"/>
    <property type="match status" value="1"/>
</dbReference>
<evidence type="ECO:0000256" key="4">
    <source>
        <dbReference type="ARBA" id="ARBA00022723"/>
    </source>
</evidence>
<dbReference type="InterPro" id="IPR017972">
    <property type="entry name" value="Cyt_P450_CS"/>
</dbReference>
<comment type="similarity">
    <text evidence="10">Belongs to the cytochrome P450 family.</text>
</comment>
<evidence type="ECO:0000313" key="11">
    <source>
        <dbReference type="EMBL" id="TKJ01044.1"/>
    </source>
</evidence>
<evidence type="ECO:0000256" key="5">
    <source>
        <dbReference type="ARBA" id="ARBA00022989"/>
    </source>
</evidence>
<dbReference type="Proteomes" id="UP000308444">
    <property type="component" value="Unassembled WGS sequence"/>
</dbReference>
<dbReference type="GO" id="GO:0016020">
    <property type="term" value="C:membrane"/>
    <property type="evidence" value="ECO:0007669"/>
    <property type="project" value="UniProtKB-SubCell"/>
</dbReference>
<evidence type="ECO:0000256" key="10">
    <source>
        <dbReference type="RuleBase" id="RU000461"/>
    </source>
</evidence>
<keyword evidence="5" id="KW-1133">Transmembrane helix</keyword>
<dbReference type="SUPFAM" id="SSF48264">
    <property type="entry name" value="Cytochrome P450"/>
    <property type="match status" value="1"/>
</dbReference>
<feature type="binding site" description="axial binding residue" evidence="9">
    <location>
        <position position="63"/>
    </location>
    <ligand>
        <name>heme</name>
        <dbReference type="ChEBI" id="CHEBI:30413"/>
    </ligand>
    <ligandPart>
        <name>Fe</name>
        <dbReference type="ChEBI" id="CHEBI:18248"/>
    </ligandPart>
</feature>
<dbReference type="AlphaFoldDB" id="A0A9X9A7T8"/>
<dbReference type="PANTHER" id="PTHR24282">
    <property type="entry name" value="CYTOCHROME P450 FAMILY MEMBER"/>
    <property type="match status" value="1"/>
</dbReference>
<evidence type="ECO:0000313" key="12">
    <source>
        <dbReference type="Proteomes" id="UP000308444"/>
    </source>
</evidence>
<feature type="non-terminal residue" evidence="11">
    <location>
        <position position="148"/>
    </location>
</feature>
<evidence type="ECO:0000256" key="7">
    <source>
        <dbReference type="ARBA" id="ARBA00023004"/>
    </source>
</evidence>
<reference evidence="11 12" key="1">
    <citation type="journal article" date="2019" name="Environ. Microbiol.">
        <title>An active ?-lactamase is a part of an orchestrated cell wall stress resistance network of Bacillus subtilis and related rhizosphere species.</title>
        <authorList>
            <person name="Bucher T."/>
            <person name="Keren-Paz A."/>
            <person name="Hausser J."/>
            <person name="Olender T."/>
            <person name="Cytryn E."/>
            <person name="Kolodkin-Gal I."/>
        </authorList>
    </citation>
    <scope>NUCLEOTIDE SEQUENCE [LARGE SCALE GENOMIC DNA]</scope>
    <source>
        <strain evidence="11 12">I32</strain>
    </source>
</reference>
<keyword evidence="7 9" id="KW-0408">Iron</keyword>
<keyword evidence="2 9" id="KW-0349">Heme</keyword>
<keyword evidence="6 10" id="KW-0560">Oxidoreductase</keyword>
<keyword evidence="4 9" id="KW-0479">Metal-binding</keyword>
<evidence type="ECO:0000256" key="1">
    <source>
        <dbReference type="ARBA" id="ARBA00004370"/>
    </source>
</evidence>
<comment type="caution">
    <text evidence="11">The sequence shown here is derived from an EMBL/GenBank/DDBJ whole genome shotgun (WGS) entry which is preliminary data.</text>
</comment>
<keyword evidence="8" id="KW-0472">Membrane</keyword>
<dbReference type="GO" id="GO:0005506">
    <property type="term" value="F:iron ion binding"/>
    <property type="evidence" value="ECO:0007669"/>
    <property type="project" value="InterPro"/>
</dbReference>
<comment type="subcellular location">
    <subcellularLocation>
        <location evidence="1">Membrane</location>
    </subcellularLocation>
</comment>
<name>A0A9X9A7T8_BACCE</name>
<gene>
    <name evidence="11" type="ORF">FC695_20095</name>
</gene>